<dbReference type="GO" id="GO:0005739">
    <property type="term" value="C:mitochondrion"/>
    <property type="evidence" value="ECO:0007669"/>
    <property type="project" value="TreeGrafter"/>
</dbReference>
<proteinExistence type="predicted"/>
<dbReference type="Gene3D" id="3.30.1330.30">
    <property type="match status" value="1"/>
</dbReference>
<evidence type="ECO:0000313" key="3">
    <source>
        <dbReference type="EMBL" id="CAH1399369.1"/>
    </source>
</evidence>
<dbReference type="AlphaFoldDB" id="A0A9P0MNQ3"/>
<dbReference type="EMBL" id="OV725080">
    <property type="protein sequence ID" value="CAH1399369.1"/>
    <property type="molecule type" value="Genomic_DNA"/>
</dbReference>
<dbReference type="GO" id="GO:0043021">
    <property type="term" value="F:ribonucleoprotein complex binding"/>
    <property type="evidence" value="ECO:0007669"/>
    <property type="project" value="TreeGrafter"/>
</dbReference>
<dbReference type="GO" id="GO:0035368">
    <property type="term" value="F:selenocysteine insertion sequence binding"/>
    <property type="evidence" value="ECO:0007669"/>
    <property type="project" value="InterPro"/>
</dbReference>
<accession>A0A9P0MNQ3</accession>
<keyword evidence="4" id="KW-1185">Reference proteome</keyword>
<reference evidence="3" key="1">
    <citation type="submission" date="2022-01" db="EMBL/GenBank/DDBJ databases">
        <authorList>
            <person name="King R."/>
        </authorList>
    </citation>
    <scope>NUCLEOTIDE SEQUENCE</scope>
</reference>
<dbReference type="Pfam" id="PF01248">
    <property type="entry name" value="Ribosomal_L7Ae"/>
    <property type="match status" value="1"/>
</dbReference>
<gene>
    <name evidence="3" type="ORF">NEZAVI_LOCUS8832</name>
</gene>
<dbReference type="GO" id="GO:1990904">
    <property type="term" value="C:ribonucleoprotein complex"/>
    <property type="evidence" value="ECO:0007669"/>
    <property type="project" value="TreeGrafter"/>
</dbReference>
<dbReference type="InterPro" id="IPR040051">
    <property type="entry name" value="SECISBP2"/>
</dbReference>
<sequence length="461" mass="52996">MNNCGFRDALIGKNEDVDPIWPFLNDSNQISKRRNKSIATVKGNILSLLEENHSSEHENDVSAIPLRTNVSNEESQIENNFPTLTKSISMKKVLKHIPESGTSNSNFDFSKTQRKQNHAPRRIRIPKFRNEISVSLSSLIKPSIPKNKPLCKKMIIKNRILSGNKLDSDRPIRKKGKSHLNKKKYLTQFKKMIILSRPLKKRNEYNNCFHKVKCLVPNIVNNNFNIEKLQSSLELLSIEDCKKICSKDSSEPEISTMELAKTLLHSRKFPKYCTNLVSTALLKNTENLVVRLRNLQSKQHAKDPGKTFSKRRYLCGFRETKRFILCGTVKAVIVATDLEIDTDLPSGLPLKEIKTLAEERSIPIVFAGKIKQLGYWTIKKQKISILSILRYEGAEQLYNDFIKSWEESKESYEKIIKEIQMHLPKSISSKENISQDVEQEIRENIISKLSVEMASFKKDPI</sequence>
<dbReference type="PANTHER" id="PTHR13284:SF4">
    <property type="entry name" value="C2H2-TYPE DOMAIN-CONTAINING PROTEIN"/>
    <property type="match status" value="1"/>
</dbReference>
<dbReference type="InterPro" id="IPR029064">
    <property type="entry name" value="Ribosomal_eL30-like_sf"/>
</dbReference>
<feature type="domain" description="Ribosomal protein eL8/eL30/eS12/Gadd45" evidence="2">
    <location>
        <begin position="309"/>
        <end position="397"/>
    </location>
</feature>
<dbReference type="PANTHER" id="PTHR13284">
    <property type="entry name" value="GH01354P"/>
    <property type="match status" value="1"/>
</dbReference>
<evidence type="ECO:0000313" key="4">
    <source>
        <dbReference type="Proteomes" id="UP001152798"/>
    </source>
</evidence>
<dbReference type="InterPro" id="IPR004038">
    <property type="entry name" value="Ribosomal_eL8/eL30/eS12/Gad45"/>
</dbReference>
<dbReference type="Proteomes" id="UP001152798">
    <property type="component" value="Chromosome 4"/>
</dbReference>
<evidence type="ECO:0000256" key="1">
    <source>
        <dbReference type="SAM" id="MobiDB-lite"/>
    </source>
</evidence>
<feature type="compositionally biased region" description="Polar residues" evidence="1">
    <location>
        <begin position="100"/>
        <end position="110"/>
    </location>
</feature>
<name>A0A9P0MNQ3_NEZVI</name>
<dbReference type="OrthoDB" id="6615585at2759"/>
<feature type="region of interest" description="Disordered" evidence="1">
    <location>
        <begin position="99"/>
        <end position="120"/>
    </location>
</feature>
<dbReference type="SUPFAM" id="SSF55315">
    <property type="entry name" value="L30e-like"/>
    <property type="match status" value="1"/>
</dbReference>
<evidence type="ECO:0000259" key="2">
    <source>
        <dbReference type="Pfam" id="PF01248"/>
    </source>
</evidence>
<organism evidence="3 4">
    <name type="scientific">Nezara viridula</name>
    <name type="common">Southern green stink bug</name>
    <name type="synonym">Cimex viridulus</name>
    <dbReference type="NCBI Taxonomy" id="85310"/>
    <lineage>
        <taxon>Eukaryota</taxon>
        <taxon>Metazoa</taxon>
        <taxon>Ecdysozoa</taxon>
        <taxon>Arthropoda</taxon>
        <taxon>Hexapoda</taxon>
        <taxon>Insecta</taxon>
        <taxon>Pterygota</taxon>
        <taxon>Neoptera</taxon>
        <taxon>Paraneoptera</taxon>
        <taxon>Hemiptera</taxon>
        <taxon>Heteroptera</taxon>
        <taxon>Panheteroptera</taxon>
        <taxon>Pentatomomorpha</taxon>
        <taxon>Pentatomoidea</taxon>
        <taxon>Pentatomidae</taxon>
        <taxon>Pentatominae</taxon>
        <taxon>Nezara</taxon>
    </lineage>
</organism>
<dbReference type="GO" id="GO:0003730">
    <property type="term" value="F:mRNA 3'-UTR binding"/>
    <property type="evidence" value="ECO:0007669"/>
    <property type="project" value="TreeGrafter"/>
</dbReference>
<protein>
    <recommendedName>
        <fullName evidence="2">Ribosomal protein eL8/eL30/eS12/Gadd45 domain-containing protein</fullName>
    </recommendedName>
</protein>